<dbReference type="InterPro" id="IPR011051">
    <property type="entry name" value="RmlC_Cupin_sf"/>
</dbReference>
<dbReference type="InterPro" id="IPR014710">
    <property type="entry name" value="RmlC-like_jellyroll"/>
</dbReference>
<keyword evidence="2" id="KW-1185">Reference proteome</keyword>
<evidence type="ECO:0008006" key="3">
    <source>
        <dbReference type="Google" id="ProtNLM"/>
    </source>
</evidence>
<dbReference type="HOGENOM" id="CLU_1599706_0_0_7"/>
<dbReference type="EMBL" id="AZHX01001883">
    <property type="protein sequence ID" value="ETW99003.1"/>
    <property type="molecule type" value="Genomic_DNA"/>
</dbReference>
<accession>W4LLN0</accession>
<evidence type="ECO:0000313" key="2">
    <source>
        <dbReference type="Proteomes" id="UP000019140"/>
    </source>
</evidence>
<sequence>MEIFFEGDMIMAYTLESFSAECHRLLKAEPGPAGREKVCDVLREVLQDETFVATHLGDDCPERNIIYEDPELGFCILAHVNHGAKQSPPHDHGPTWAIYGQAAGVTEMTDWELVEPAGEGKVGKVRPAKVYTLNPGDAYVYNEGDLHSPRRESSTRLIRFEGVNTETIQRYRFEAV</sequence>
<name>W4LLN0_9BACT</name>
<proteinExistence type="predicted"/>
<comment type="caution">
    <text evidence="1">The sequence shown here is derived from an EMBL/GenBank/DDBJ whole genome shotgun (WGS) entry which is preliminary data.</text>
</comment>
<organism evidence="1 2">
    <name type="scientific">Candidatus Entotheonella gemina</name>
    <dbReference type="NCBI Taxonomy" id="1429439"/>
    <lineage>
        <taxon>Bacteria</taxon>
        <taxon>Pseudomonadati</taxon>
        <taxon>Nitrospinota/Tectimicrobiota group</taxon>
        <taxon>Candidatus Tectimicrobiota</taxon>
        <taxon>Candidatus Entotheonellia</taxon>
        <taxon>Candidatus Entotheonellales</taxon>
        <taxon>Candidatus Entotheonellaceae</taxon>
        <taxon>Candidatus Entotheonella</taxon>
    </lineage>
</organism>
<protein>
    <recommendedName>
        <fullName evidence="3">Cysteine dioxygenase</fullName>
    </recommendedName>
</protein>
<dbReference type="AlphaFoldDB" id="W4LLN0"/>
<evidence type="ECO:0000313" key="1">
    <source>
        <dbReference type="EMBL" id="ETW99003.1"/>
    </source>
</evidence>
<gene>
    <name evidence="1" type="ORF">ETSY2_41735</name>
</gene>
<reference evidence="1 2" key="1">
    <citation type="journal article" date="2014" name="Nature">
        <title>An environmental bacterial taxon with a large and distinct metabolic repertoire.</title>
        <authorList>
            <person name="Wilson M.C."/>
            <person name="Mori T."/>
            <person name="Ruckert C."/>
            <person name="Uria A.R."/>
            <person name="Helf M.J."/>
            <person name="Takada K."/>
            <person name="Gernert C."/>
            <person name="Steffens U.A."/>
            <person name="Heycke N."/>
            <person name="Schmitt S."/>
            <person name="Rinke C."/>
            <person name="Helfrich E.J."/>
            <person name="Brachmann A.O."/>
            <person name="Gurgui C."/>
            <person name="Wakimoto T."/>
            <person name="Kracht M."/>
            <person name="Crusemann M."/>
            <person name="Hentschel U."/>
            <person name="Abe I."/>
            <person name="Matsunaga S."/>
            <person name="Kalinowski J."/>
            <person name="Takeyama H."/>
            <person name="Piel J."/>
        </authorList>
    </citation>
    <scope>NUCLEOTIDE SEQUENCE [LARGE SCALE GENOMIC DNA]</scope>
    <source>
        <strain evidence="2">TSY2</strain>
    </source>
</reference>
<dbReference type="SUPFAM" id="SSF51182">
    <property type="entry name" value="RmlC-like cupins"/>
    <property type="match status" value="1"/>
</dbReference>
<dbReference type="Proteomes" id="UP000019140">
    <property type="component" value="Unassembled WGS sequence"/>
</dbReference>
<dbReference type="Gene3D" id="2.60.120.10">
    <property type="entry name" value="Jelly Rolls"/>
    <property type="match status" value="1"/>
</dbReference>